<reference evidence="2 3" key="1">
    <citation type="journal article" date="2014" name="Genome Announc.">
        <title>Draft Genome Sequences of Two Isolates of the Roseobacter Group, Sulfitobacter sp. Strains 3SOLIMAR09 and 1FIGIMAR09, from Harbors of Mallorca Island (Mediterranean Sea).</title>
        <authorList>
            <person name="Mas-Llado M."/>
            <person name="Pina-Villalonga J.M."/>
            <person name="Brunet-Galmes I."/>
            <person name="Nogales B."/>
            <person name="Bosch R."/>
        </authorList>
    </citation>
    <scope>NUCLEOTIDE SEQUENCE [LARGE SCALE GENOMIC DNA]</scope>
    <source>
        <strain evidence="2 3">1FIGIMAR09</strain>
    </source>
</reference>
<evidence type="ECO:0000313" key="3">
    <source>
        <dbReference type="Proteomes" id="UP000027337"/>
    </source>
</evidence>
<protein>
    <recommendedName>
        <fullName evidence="4">Secreted protein</fullName>
    </recommendedName>
</protein>
<dbReference type="EMBL" id="JEMU01000002">
    <property type="protein sequence ID" value="KAJ04356.1"/>
    <property type="molecule type" value="Genomic_DNA"/>
</dbReference>
<name>A0A061SRN0_9RHOB</name>
<feature type="chain" id="PRO_5001606721" description="Secreted protein" evidence="1">
    <location>
        <begin position="19"/>
        <end position="117"/>
    </location>
</feature>
<evidence type="ECO:0008006" key="4">
    <source>
        <dbReference type="Google" id="ProtNLM"/>
    </source>
</evidence>
<organism evidence="2 3">
    <name type="scientific">Sulfitobacter mediterraneus</name>
    <dbReference type="NCBI Taxonomy" id="83219"/>
    <lineage>
        <taxon>Bacteria</taxon>
        <taxon>Pseudomonadati</taxon>
        <taxon>Pseudomonadota</taxon>
        <taxon>Alphaproteobacteria</taxon>
        <taxon>Rhodobacterales</taxon>
        <taxon>Roseobacteraceae</taxon>
        <taxon>Sulfitobacter</taxon>
    </lineage>
</organism>
<proteinExistence type="predicted"/>
<dbReference type="eggNOG" id="ENOG5032S0I">
    <property type="taxonomic scope" value="Bacteria"/>
</dbReference>
<evidence type="ECO:0000256" key="1">
    <source>
        <dbReference type="SAM" id="SignalP"/>
    </source>
</evidence>
<dbReference type="Proteomes" id="UP000027337">
    <property type="component" value="Unassembled WGS sequence"/>
</dbReference>
<accession>A0A061SRN0</accession>
<comment type="caution">
    <text evidence="2">The sequence shown here is derived from an EMBL/GenBank/DDBJ whole genome shotgun (WGS) entry which is preliminary data.</text>
</comment>
<evidence type="ECO:0000313" key="2">
    <source>
        <dbReference type="EMBL" id="KAJ04356.1"/>
    </source>
</evidence>
<dbReference type="STRING" id="83219.PM02_02610"/>
<gene>
    <name evidence="2" type="ORF">PM02_02610</name>
</gene>
<dbReference type="RefSeq" id="WP_037904904.1">
    <property type="nucleotide sequence ID" value="NZ_JEMU01000002.1"/>
</dbReference>
<dbReference type="AlphaFoldDB" id="A0A061SRN0"/>
<sequence length="117" mass="12817">MLKRSLLAFVAFTFPAFADAPVIKNVNAKQVGDLWTFDVTLRHGDTGWDDYADAWRVLDKDGKVLGLRNLAHPHVNEQPFTRSLSGVSIPSNVGEVAVQARDSVGGWSPATVTIKLR</sequence>
<keyword evidence="1" id="KW-0732">Signal</keyword>
<feature type="signal peptide" evidence="1">
    <location>
        <begin position="1"/>
        <end position="18"/>
    </location>
</feature>
<keyword evidence="3" id="KW-1185">Reference proteome</keyword>